<name>A0A5P9NL44_9GAMM</name>
<dbReference type="RefSeq" id="WP_152662322.1">
    <property type="nucleotide sequence ID" value="NZ_CP036422.1"/>
</dbReference>
<dbReference type="EMBL" id="CP036422">
    <property type="protein sequence ID" value="QFU76216.1"/>
    <property type="molecule type" value="Genomic_DNA"/>
</dbReference>
<keyword evidence="1" id="KW-0472">Membrane</keyword>
<dbReference type="AlphaFoldDB" id="A0A5P9NL44"/>
<dbReference type="Proteomes" id="UP000326287">
    <property type="component" value="Chromosome"/>
</dbReference>
<evidence type="ECO:0008006" key="4">
    <source>
        <dbReference type="Google" id="ProtNLM"/>
    </source>
</evidence>
<sequence>MSPIKIIMLITYAILAALAITMPGTGLGTGAAWVLLILAVAHLVEVAVFFKRCRAAGGSLPLHLLQVFLFGVAHMRELKE</sequence>
<gene>
    <name evidence="2" type="ORF">EY643_11400</name>
</gene>
<evidence type="ECO:0000256" key="1">
    <source>
        <dbReference type="SAM" id="Phobius"/>
    </source>
</evidence>
<protein>
    <recommendedName>
        <fullName evidence="4">DUF1145 domain-containing protein</fullName>
    </recommendedName>
</protein>
<dbReference type="OrthoDB" id="5741810at2"/>
<keyword evidence="3" id="KW-1185">Reference proteome</keyword>
<evidence type="ECO:0000313" key="3">
    <source>
        <dbReference type="Proteomes" id="UP000326287"/>
    </source>
</evidence>
<reference evidence="2 3" key="1">
    <citation type="submission" date="2019-02" db="EMBL/GenBank/DDBJ databases">
        <authorList>
            <person name="Li S.-H."/>
        </authorList>
    </citation>
    <scope>NUCLEOTIDE SEQUENCE [LARGE SCALE GENOMIC DNA]</scope>
    <source>
        <strain evidence="2 3">IMCC14385</strain>
    </source>
</reference>
<organism evidence="2 3">
    <name type="scientific">Halioglobus maricola</name>
    <dbReference type="NCBI Taxonomy" id="2601894"/>
    <lineage>
        <taxon>Bacteria</taxon>
        <taxon>Pseudomonadati</taxon>
        <taxon>Pseudomonadota</taxon>
        <taxon>Gammaproteobacteria</taxon>
        <taxon>Cellvibrionales</taxon>
        <taxon>Halieaceae</taxon>
        <taxon>Halioglobus</taxon>
    </lineage>
</organism>
<feature type="transmembrane region" description="Helical" evidence="1">
    <location>
        <begin position="31"/>
        <end position="50"/>
    </location>
</feature>
<keyword evidence="1" id="KW-0812">Transmembrane</keyword>
<feature type="transmembrane region" description="Helical" evidence="1">
    <location>
        <begin position="7"/>
        <end position="25"/>
    </location>
</feature>
<dbReference type="KEGG" id="halc:EY643_11400"/>
<proteinExistence type="predicted"/>
<evidence type="ECO:0000313" key="2">
    <source>
        <dbReference type="EMBL" id="QFU76216.1"/>
    </source>
</evidence>
<accession>A0A5P9NL44</accession>
<keyword evidence="1" id="KW-1133">Transmembrane helix</keyword>